<reference evidence="1 2" key="1">
    <citation type="submission" date="2023-05" db="EMBL/GenBank/DDBJ databases">
        <title>Draft genome of Paenibacillus sp. CCS26.</title>
        <authorList>
            <person name="Akita H."/>
            <person name="Shinto Y."/>
            <person name="Kimura Z."/>
        </authorList>
    </citation>
    <scope>NUCLEOTIDE SEQUENCE [LARGE SCALE GENOMIC DNA]</scope>
    <source>
        <strain evidence="1 2">CCS26</strain>
    </source>
</reference>
<organism evidence="1 2">
    <name type="scientific">Paenibacillus glycanilyticus</name>
    <dbReference type="NCBI Taxonomy" id="126569"/>
    <lineage>
        <taxon>Bacteria</taxon>
        <taxon>Bacillati</taxon>
        <taxon>Bacillota</taxon>
        <taxon>Bacilli</taxon>
        <taxon>Bacillales</taxon>
        <taxon>Paenibacillaceae</taxon>
        <taxon>Paenibacillus</taxon>
    </lineage>
</organism>
<evidence type="ECO:0000313" key="2">
    <source>
        <dbReference type="Proteomes" id="UP001285921"/>
    </source>
</evidence>
<sequence length="80" mass="8973">MKRFESTVRRINRESDKAIAKFTATETKLTRQNEEIGKTIAQLDDEIAALNALRASAIYRKDANVGLIRRIGQLIRGGTV</sequence>
<dbReference type="RefSeq" id="WP_317981527.1">
    <property type="nucleotide sequence ID" value="NZ_BTCL01000021.1"/>
</dbReference>
<dbReference type="Proteomes" id="UP001285921">
    <property type="component" value="Unassembled WGS sequence"/>
</dbReference>
<dbReference type="EMBL" id="BTCL01000021">
    <property type="protein sequence ID" value="GMK47604.1"/>
    <property type="molecule type" value="Genomic_DNA"/>
</dbReference>
<accession>A0ABQ6NS48</accession>
<comment type="caution">
    <text evidence="1">The sequence shown here is derived from an EMBL/GenBank/DDBJ whole genome shotgun (WGS) entry which is preliminary data.</text>
</comment>
<proteinExistence type="predicted"/>
<name>A0ABQ6NS48_9BACL</name>
<keyword evidence="2" id="KW-1185">Reference proteome</keyword>
<evidence type="ECO:0000313" key="1">
    <source>
        <dbReference type="EMBL" id="GMK47604.1"/>
    </source>
</evidence>
<gene>
    <name evidence="1" type="ORF">PghCCS26_47340</name>
</gene>
<protein>
    <submittedName>
        <fullName evidence="1">Uncharacterized protein</fullName>
    </submittedName>
</protein>